<feature type="chain" id="PRO_5045036995" description="peroxidase" evidence="15">
    <location>
        <begin position="18"/>
        <end position="235"/>
    </location>
</feature>
<evidence type="ECO:0000256" key="12">
    <source>
        <dbReference type="ARBA" id="ARBA00023157"/>
    </source>
</evidence>
<evidence type="ECO:0000256" key="13">
    <source>
        <dbReference type="ARBA" id="ARBA00023180"/>
    </source>
</evidence>
<organism evidence="17 18">
    <name type="scientific">Ziziphus jujuba</name>
    <name type="common">Chinese jujube</name>
    <name type="synonym">Ziziphus sativa</name>
    <dbReference type="NCBI Taxonomy" id="326968"/>
    <lineage>
        <taxon>Eukaryota</taxon>
        <taxon>Viridiplantae</taxon>
        <taxon>Streptophyta</taxon>
        <taxon>Embryophyta</taxon>
        <taxon>Tracheophyta</taxon>
        <taxon>Spermatophyta</taxon>
        <taxon>Magnoliopsida</taxon>
        <taxon>eudicotyledons</taxon>
        <taxon>Gunneridae</taxon>
        <taxon>Pentapetalae</taxon>
        <taxon>rosids</taxon>
        <taxon>fabids</taxon>
        <taxon>Rosales</taxon>
        <taxon>Rhamnaceae</taxon>
        <taxon>Paliureae</taxon>
        <taxon>Ziziphus</taxon>
    </lineage>
</organism>
<protein>
    <recommendedName>
        <fullName evidence="5">peroxidase</fullName>
        <ecNumber evidence="5">1.11.1.7</ecNumber>
    </recommendedName>
</protein>
<keyword evidence="13" id="KW-0325">Glycoprotein</keyword>
<dbReference type="RefSeq" id="XP_060672830.1">
    <property type="nucleotide sequence ID" value="XM_060816847.1"/>
</dbReference>
<evidence type="ECO:0000256" key="7">
    <source>
        <dbReference type="ARBA" id="ARBA00022617"/>
    </source>
</evidence>
<evidence type="ECO:0000256" key="1">
    <source>
        <dbReference type="ARBA" id="ARBA00000189"/>
    </source>
</evidence>
<evidence type="ECO:0000256" key="8">
    <source>
        <dbReference type="ARBA" id="ARBA00022723"/>
    </source>
</evidence>
<dbReference type="InterPro" id="IPR019793">
    <property type="entry name" value="Peroxidases_heam-ligand_BS"/>
</dbReference>
<keyword evidence="11" id="KW-0408">Iron</keyword>
<evidence type="ECO:0000256" key="6">
    <source>
        <dbReference type="ARBA" id="ARBA00022559"/>
    </source>
</evidence>
<dbReference type="Proteomes" id="UP001652623">
    <property type="component" value="Chromosome 4"/>
</dbReference>
<dbReference type="InterPro" id="IPR002016">
    <property type="entry name" value="Haem_peroxidase"/>
</dbReference>
<keyword evidence="7" id="KW-0349">Heme</keyword>
<keyword evidence="17" id="KW-1185">Reference proteome</keyword>
<evidence type="ECO:0000256" key="2">
    <source>
        <dbReference type="ARBA" id="ARBA00001913"/>
    </source>
</evidence>
<dbReference type="SUPFAM" id="SSF48113">
    <property type="entry name" value="Heme-dependent peroxidases"/>
    <property type="match status" value="1"/>
</dbReference>
<evidence type="ECO:0000256" key="11">
    <source>
        <dbReference type="ARBA" id="ARBA00023004"/>
    </source>
</evidence>
<dbReference type="PANTHER" id="PTHR31388">
    <property type="entry name" value="PEROXIDASE 72-RELATED"/>
    <property type="match status" value="1"/>
</dbReference>
<dbReference type="PROSITE" id="PS00435">
    <property type="entry name" value="PEROXIDASE_1"/>
    <property type="match status" value="1"/>
</dbReference>
<evidence type="ECO:0000256" key="15">
    <source>
        <dbReference type="SAM" id="SignalP"/>
    </source>
</evidence>
<evidence type="ECO:0000256" key="9">
    <source>
        <dbReference type="ARBA" id="ARBA00022837"/>
    </source>
</evidence>
<evidence type="ECO:0000313" key="17">
    <source>
        <dbReference type="Proteomes" id="UP001652623"/>
    </source>
</evidence>
<dbReference type="PRINTS" id="PR00458">
    <property type="entry name" value="PEROXIDASE"/>
</dbReference>
<dbReference type="GeneID" id="125421842"/>
<evidence type="ECO:0000256" key="14">
    <source>
        <dbReference type="ARBA" id="ARBA00023324"/>
    </source>
</evidence>
<dbReference type="PANTHER" id="PTHR31388:SF270">
    <property type="entry name" value="PEROXIDASE 22-RELATED"/>
    <property type="match status" value="1"/>
</dbReference>
<gene>
    <name evidence="18" type="primary">LOC125421842</name>
</gene>
<evidence type="ECO:0000313" key="18">
    <source>
        <dbReference type="RefSeq" id="XP_060672830.1"/>
    </source>
</evidence>
<keyword evidence="14" id="KW-0376">Hydrogen peroxide</keyword>
<evidence type="ECO:0000256" key="5">
    <source>
        <dbReference type="ARBA" id="ARBA00012313"/>
    </source>
</evidence>
<evidence type="ECO:0000256" key="10">
    <source>
        <dbReference type="ARBA" id="ARBA00023002"/>
    </source>
</evidence>
<sequence>MHRWNFECAFLVVGVSAWHGQLSPTFYDETCPPLRSIVRGMIAQVLFNTDPRIPASLIRLHFHDCFVNGCDASLLLDNSTSAGIDSEKGAPAKNNSVRGFDVIDDIKTAVEDACPGVVSCADVLTIAATESVYLSGGRCWTVLLGRRDGLTANRTAVNDFFPRPSEPFDQLKNKFAVLDLNISDLVALSGAHTFGTAHCLFFRNRLFDFNPTGAPDPILNTTYLADLQLFYYIDI</sequence>
<keyword evidence="6 18" id="KW-0575">Peroxidase</keyword>
<dbReference type="Pfam" id="PF00141">
    <property type="entry name" value="peroxidase"/>
    <property type="match status" value="1"/>
</dbReference>
<evidence type="ECO:0000256" key="4">
    <source>
        <dbReference type="ARBA" id="ARBA00006873"/>
    </source>
</evidence>
<evidence type="ECO:0000259" key="16">
    <source>
        <dbReference type="PROSITE" id="PS50873"/>
    </source>
</evidence>
<dbReference type="GO" id="GO:0004601">
    <property type="term" value="F:peroxidase activity"/>
    <property type="evidence" value="ECO:0007669"/>
    <property type="project" value="UniProtKB-KW"/>
</dbReference>
<dbReference type="EC" id="1.11.1.7" evidence="5"/>
<keyword evidence="12" id="KW-1015">Disulfide bond</keyword>
<evidence type="ECO:0000256" key="3">
    <source>
        <dbReference type="ARBA" id="ARBA00001970"/>
    </source>
</evidence>
<comment type="cofactor">
    <cofactor evidence="3">
        <name>heme b</name>
        <dbReference type="ChEBI" id="CHEBI:60344"/>
    </cofactor>
</comment>
<comment type="similarity">
    <text evidence="4">Belongs to the peroxidase family. Ascorbate peroxidase subfamily.</text>
</comment>
<accession>A0ABM4A7W9</accession>
<name>A0ABM4A7W9_ZIZJJ</name>
<comment type="catalytic activity">
    <reaction evidence="1">
        <text>2 a phenolic donor + H2O2 = 2 a phenolic radical donor + 2 H2O</text>
        <dbReference type="Rhea" id="RHEA:56136"/>
        <dbReference type="ChEBI" id="CHEBI:15377"/>
        <dbReference type="ChEBI" id="CHEBI:16240"/>
        <dbReference type="ChEBI" id="CHEBI:139520"/>
        <dbReference type="ChEBI" id="CHEBI:139521"/>
        <dbReference type="EC" id="1.11.1.7"/>
    </reaction>
</comment>
<dbReference type="CDD" id="cd00693">
    <property type="entry name" value="secretory_peroxidase"/>
    <property type="match status" value="1"/>
</dbReference>
<keyword evidence="9" id="KW-0106">Calcium</keyword>
<dbReference type="Gene3D" id="1.10.520.10">
    <property type="match status" value="1"/>
</dbReference>
<reference evidence="18" key="1">
    <citation type="submission" date="2025-08" db="UniProtKB">
        <authorList>
            <consortium name="RefSeq"/>
        </authorList>
    </citation>
    <scope>IDENTIFICATION</scope>
    <source>
        <tissue evidence="18">Seedling</tissue>
    </source>
</reference>
<keyword evidence="8" id="KW-0479">Metal-binding</keyword>
<dbReference type="InterPro" id="IPR033905">
    <property type="entry name" value="Secretory_peroxidase"/>
</dbReference>
<feature type="signal peptide" evidence="15">
    <location>
        <begin position="1"/>
        <end position="17"/>
    </location>
</feature>
<dbReference type="InterPro" id="IPR010255">
    <property type="entry name" value="Haem_peroxidase_sf"/>
</dbReference>
<keyword evidence="15" id="KW-0732">Signal</keyword>
<keyword evidence="10" id="KW-0560">Oxidoreductase</keyword>
<proteinExistence type="inferred from homology"/>
<dbReference type="PROSITE" id="PS50873">
    <property type="entry name" value="PEROXIDASE_4"/>
    <property type="match status" value="1"/>
</dbReference>
<dbReference type="PRINTS" id="PR00461">
    <property type="entry name" value="PLPEROXIDASE"/>
</dbReference>
<comment type="cofactor">
    <cofactor evidence="2">
        <name>Ca(2+)</name>
        <dbReference type="ChEBI" id="CHEBI:29108"/>
    </cofactor>
</comment>
<feature type="domain" description="Plant heme peroxidase family profile" evidence="16">
    <location>
        <begin position="21"/>
        <end position="235"/>
    </location>
</feature>
<dbReference type="InterPro" id="IPR000823">
    <property type="entry name" value="Peroxidase_pln"/>
</dbReference>